<feature type="repeat" description="ANK" evidence="3">
    <location>
        <begin position="136"/>
        <end position="168"/>
    </location>
</feature>
<organism evidence="4 5">
    <name type="scientific">Achlya hypogyna</name>
    <name type="common">Oomycete</name>
    <name type="synonym">Protoachlya hypogyna</name>
    <dbReference type="NCBI Taxonomy" id="1202772"/>
    <lineage>
        <taxon>Eukaryota</taxon>
        <taxon>Sar</taxon>
        <taxon>Stramenopiles</taxon>
        <taxon>Oomycota</taxon>
        <taxon>Saprolegniomycetes</taxon>
        <taxon>Saprolegniales</taxon>
        <taxon>Achlyaceae</taxon>
        <taxon>Achlya</taxon>
    </lineage>
</organism>
<dbReference type="EMBL" id="JNBR01002409">
    <property type="protein sequence ID" value="OQR82900.1"/>
    <property type="molecule type" value="Genomic_DNA"/>
</dbReference>
<dbReference type="Gene3D" id="1.25.40.20">
    <property type="entry name" value="Ankyrin repeat-containing domain"/>
    <property type="match status" value="1"/>
</dbReference>
<evidence type="ECO:0000256" key="2">
    <source>
        <dbReference type="ARBA" id="ARBA00023043"/>
    </source>
</evidence>
<evidence type="ECO:0000256" key="3">
    <source>
        <dbReference type="PROSITE-ProRule" id="PRU00023"/>
    </source>
</evidence>
<dbReference type="Proteomes" id="UP000243579">
    <property type="component" value="Unassembled WGS sequence"/>
</dbReference>
<dbReference type="PANTHER" id="PTHR24173:SF74">
    <property type="entry name" value="ANKYRIN REPEAT DOMAIN-CONTAINING PROTEIN 16"/>
    <property type="match status" value="1"/>
</dbReference>
<evidence type="ECO:0000256" key="1">
    <source>
        <dbReference type="ARBA" id="ARBA00022737"/>
    </source>
</evidence>
<keyword evidence="1" id="KW-0677">Repeat</keyword>
<dbReference type="InterPro" id="IPR036770">
    <property type="entry name" value="Ankyrin_rpt-contain_sf"/>
</dbReference>
<evidence type="ECO:0000313" key="5">
    <source>
        <dbReference type="Proteomes" id="UP000243579"/>
    </source>
</evidence>
<dbReference type="SUPFAM" id="SSF48403">
    <property type="entry name" value="Ankyrin repeat"/>
    <property type="match status" value="1"/>
</dbReference>
<protein>
    <submittedName>
        <fullName evidence="4">Uncharacterized protein</fullName>
    </submittedName>
</protein>
<comment type="caution">
    <text evidence="4">The sequence shown here is derived from an EMBL/GenBank/DDBJ whole genome shotgun (WGS) entry which is preliminary data.</text>
</comment>
<accession>A0A1V9YAZ6</accession>
<reference evidence="4 5" key="1">
    <citation type="journal article" date="2014" name="Genome Biol. Evol.">
        <title>The secreted proteins of Achlya hypogyna and Thraustotheca clavata identify the ancestral oomycete secretome and reveal gene acquisitions by horizontal gene transfer.</title>
        <authorList>
            <person name="Misner I."/>
            <person name="Blouin N."/>
            <person name="Leonard G."/>
            <person name="Richards T.A."/>
            <person name="Lane C.E."/>
        </authorList>
    </citation>
    <scope>NUCLEOTIDE SEQUENCE [LARGE SCALE GENOMIC DNA]</scope>
    <source>
        <strain evidence="4 5">ATCC 48635</strain>
    </source>
</reference>
<keyword evidence="5" id="KW-1185">Reference proteome</keyword>
<proteinExistence type="predicted"/>
<dbReference type="PROSITE" id="PS50297">
    <property type="entry name" value="ANK_REP_REGION"/>
    <property type="match status" value="1"/>
</dbReference>
<dbReference type="OrthoDB" id="194358at2759"/>
<dbReference type="PANTHER" id="PTHR24173">
    <property type="entry name" value="ANKYRIN REPEAT CONTAINING"/>
    <property type="match status" value="1"/>
</dbReference>
<dbReference type="STRING" id="1202772.A0A1V9YAZ6"/>
<gene>
    <name evidence="4" type="ORF">ACHHYP_15341</name>
</gene>
<dbReference type="PROSITE" id="PS50088">
    <property type="entry name" value="ANK_REPEAT"/>
    <property type="match status" value="1"/>
</dbReference>
<keyword evidence="2 3" id="KW-0040">ANK repeat</keyword>
<name>A0A1V9YAZ6_ACHHY</name>
<dbReference type="InterPro" id="IPR002110">
    <property type="entry name" value="Ankyrin_rpt"/>
</dbReference>
<evidence type="ECO:0000313" key="4">
    <source>
        <dbReference type="EMBL" id="OQR82900.1"/>
    </source>
</evidence>
<sequence length="534" mass="57432">MASSIGEVDVAVYVAQLESLVLELVQAQEADSAICRASAECTFAKNTAGRVLTALFDHATGGKADGLKAWWKSGSIQTRNGPAHWRLDPRGLRDKRGFNLLHAAVDRSLAKENLKVATVEVLVDVLGLDPSGVDLFGRTALHYAALNGYADVVDALLARGANPHARDKAGLTPLATLQQTTLAPNSPLDRIVRSLVAFAEKPQVSDNLALSPPRALPAAVMAVERLRPFVAEPAAFAERVDVWRQSLELELVRWHEIVIPLLGLDADDVFLPTALASAAFRAVWEVQVLMQRGAATAWATFCARMARRCQDAQQVPAPPREPWHYAALLVAAARSLPPLAVVKGSATATTPTPALYPQHERLLLGATHYWVVAADAASVTLDRPFEGPSSDACAVYVAADAAAPPRVQCITLHERVPGNPFETNSSEEDLVQDYQLLDPEAPWELRLRVGPAASRAEARAVAAAWRARARELFALRSCPSGTMVCAHACPQKKGEHLCPDGLEALGKEFATAHFGRATFAKAVPVRASVQKHKP</sequence>
<dbReference type="SMART" id="SM00248">
    <property type="entry name" value="ANK"/>
    <property type="match status" value="2"/>
</dbReference>
<dbReference type="Pfam" id="PF00023">
    <property type="entry name" value="Ank"/>
    <property type="match status" value="1"/>
</dbReference>
<dbReference type="AlphaFoldDB" id="A0A1V9YAZ6"/>